<name>A0A9W9CX34_9PEZI</name>
<feature type="region of interest" description="Disordered" evidence="9">
    <location>
        <begin position="57"/>
        <end position="124"/>
    </location>
</feature>
<protein>
    <recommendedName>
        <fullName evidence="2">RING-type E3 ubiquitin transferase</fullName>
        <ecNumber evidence="2">2.3.2.27</ecNumber>
    </recommendedName>
</protein>
<keyword evidence="7" id="KW-0862">Zinc</keyword>
<evidence type="ECO:0000256" key="1">
    <source>
        <dbReference type="ARBA" id="ARBA00000900"/>
    </source>
</evidence>
<feature type="compositionally biased region" description="Low complexity" evidence="9">
    <location>
        <begin position="525"/>
        <end position="542"/>
    </location>
</feature>
<sequence>MSSFPYSDRGSSGPQHLDLTGDREVVFCHNCSNEWYNDEHGLECPRCHGEICEIITPENDPRDIRPNIQYSQPNDHARDHGYDHPDPDEDDIGDGNAFLPPGFLPPPNMNRNRQAGGPVDPSSDQEVFQRFQETLNMLMGFNNPAGQPGRANRETVFGGSSPFGGPGITGTTQTRIFRGPGRATFSITTNFPGTGGQTGDRMQMGHDANHNQNDDFDMYGPSPPQRIPHRMPELTLVAVRTPTADRRSRIFGNAMGSGNVRSPQVQFGQAPLEGGLHNLLSLVFPGLGGPNAVHGDAVYSQEALDRIITQLMEAHPQSNAAPPATEDAIEKLEKKKLDREMMGEGDKAECTICIDEMNIGDEVTVLPCKHWFHGECVVLWLKEHNTCPICRTPIEKREGNAANGDPGSSADNQRRASGGGLAGGSRFGGWFGAGSGSNNNPWATRESDSLGSNSAGSHQHRGARSPEERQARLNAIRNLADPSSYGQPAPDSPRDRRDSWSPTSPPPGSSSTRERSPARPRPDRTNSSSWNSQRSGRSNHNTGGSGGGSSNPINWLRDRFSGSGSGSNNSSNSSSSNNNNNTHAYNRPGWRRT</sequence>
<keyword evidence="4" id="KW-0479">Metal-binding</keyword>
<evidence type="ECO:0000256" key="3">
    <source>
        <dbReference type="ARBA" id="ARBA00022679"/>
    </source>
</evidence>
<proteinExistence type="predicted"/>
<evidence type="ECO:0000313" key="12">
    <source>
        <dbReference type="Proteomes" id="UP001140453"/>
    </source>
</evidence>
<accession>A0A9W9CX34</accession>
<feature type="compositionally biased region" description="Low complexity" evidence="9">
    <location>
        <begin position="566"/>
        <end position="581"/>
    </location>
</feature>
<dbReference type="AlphaFoldDB" id="A0A9W9CX34"/>
<keyword evidence="5 8" id="KW-0863">Zinc-finger</keyword>
<dbReference type="OrthoDB" id="8062037at2759"/>
<dbReference type="InterPro" id="IPR013083">
    <property type="entry name" value="Znf_RING/FYVE/PHD"/>
</dbReference>
<dbReference type="GO" id="GO:0008270">
    <property type="term" value="F:zinc ion binding"/>
    <property type="evidence" value="ECO:0007669"/>
    <property type="project" value="UniProtKB-KW"/>
</dbReference>
<dbReference type="CDD" id="cd16454">
    <property type="entry name" value="RING-H2_PA-TM-RING"/>
    <property type="match status" value="1"/>
</dbReference>
<dbReference type="GO" id="GO:0016567">
    <property type="term" value="P:protein ubiquitination"/>
    <property type="evidence" value="ECO:0007669"/>
    <property type="project" value="UniProtKB-ARBA"/>
</dbReference>
<reference evidence="11" key="1">
    <citation type="submission" date="2022-10" db="EMBL/GenBank/DDBJ databases">
        <title>Tapping the CABI collections for fungal endophytes: first genome assemblies for Collariella, Neodidymelliopsis, Ascochyta clinopodiicola, Didymella pomorum, Didymosphaeria variabile, Neocosmospora piperis and Neocucurbitaria cava.</title>
        <authorList>
            <person name="Hill R."/>
        </authorList>
    </citation>
    <scope>NUCLEOTIDE SEQUENCE</scope>
    <source>
        <strain evidence="11">IMI 355082</strain>
    </source>
</reference>
<evidence type="ECO:0000259" key="10">
    <source>
        <dbReference type="PROSITE" id="PS50089"/>
    </source>
</evidence>
<dbReference type="Gene3D" id="3.30.40.10">
    <property type="entry name" value="Zinc/RING finger domain, C3HC4 (zinc finger)"/>
    <property type="match status" value="1"/>
</dbReference>
<comment type="catalytic activity">
    <reaction evidence="1">
        <text>S-ubiquitinyl-[E2 ubiquitin-conjugating enzyme]-L-cysteine + [acceptor protein]-L-lysine = [E2 ubiquitin-conjugating enzyme]-L-cysteine + N(6)-ubiquitinyl-[acceptor protein]-L-lysine.</text>
        <dbReference type="EC" id="2.3.2.27"/>
    </reaction>
</comment>
<organism evidence="11 12">
    <name type="scientific">Gnomoniopsis smithogilvyi</name>
    <dbReference type="NCBI Taxonomy" id="1191159"/>
    <lineage>
        <taxon>Eukaryota</taxon>
        <taxon>Fungi</taxon>
        <taxon>Dikarya</taxon>
        <taxon>Ascomycota</taxon>
        <taxon>Pezizomycotina</taxon>
        <taxon>Sordariomycetes</taxon>
        <taxon>Sordariomycetidae</taxon>
        <taxon>Diaporthales</taxon>
        <taxon>Gnomoniaceae</taxon>
        <taxon>Gnomoniopsis</taxon>
    </lineage>
</organism>
<evidence type="ECO:0000256" key="9">
    <source>
        <dbReference type="SAM" id="MobiDB-lite"/>
    </source>
</evidence>
<feature type="compositionally biased region" description="Basic and acidic residues" evidence="9">
    <location>
        <begin position="75"/>
        <end position="85"/>
    </location>
</feature>
<feature type="region of interest" description="Disordered" evidence="9">
    <location>
        <begin position="437"/>
        <end position="593"/>
    </location>
</feature>
<evidence type="ECO:0000256" key="4">
    <source>
        <dbReference type="ARBA" id="ARBA00022723"/>
    </source>
</evidence>
<dbReference type="GO" id="GO:0006511">
    <property type="term" value="P:ubiquitin-dependent protein catabolic process"/>
    <property type="evidence" value="ECO:0007669"/>
    <property type="project" value="TreeGrafter"/>
</dbReference>
<evidence type="ECO:0000256" key="5">
    <source>
        <dbReference type="ARBA" id="ARBA00022771"/>
    </source>
</evidence>
<evidence type="ECO:0000256" key="6">
    <source>
        <dbReference type="ARBA" id="ARBA00022786"/>
    </source>
</evidence>
<keyword evidence="3" id="KW-0808">Transferase</keyword>
<feature type="region of interest" description="Disordered" evidence="9">
    <location>
        <begin position="396"/>
        <end position="423"/>
    </location>
</feature>
<keyword evidence="6" id="KW-0833">Ubl conjugation pathway</keyword>
<dbReference type="Proteomes" id="UP001140453">
    <property type="component" value="Unassembled WGS sequence"/>
</dbReference>
<feature type="domain" description="RING-type" evidence="10">
    <location>
        <begin position="350"/>
        <end position="391"/>
    </location>
</feature>
<dbReference type="FunFam" id="3.30.40.10:FF:000127">
    <property type="entry name" value="E3 ubiquitin-protein ligase RNF181"/>
    <property type="match status" value="1"/>
</dbReference>
<dbReference type="PANTHER" id="PTHR45931:SF3">
    <property type="entry name" value="RING ZINC FINGER-CONTAINING PROTEIN"/>
    <property type="match status" value="1"/>
</dbReference>
<evidence type="ECO:0000313" key="11">
    <source>
        <dbReference type="EMBL" id="KAJ4390726.1"/>
    </source>
</evidence>
<dbReference type="GO" id="GO:0061630">
    <property type="term" value="F:ubiquitin protein ligase activity"/>
    <property type="evidence" value="ECO:0007669"/>
    <property type="project" value="UniProtKB-EC"/>
</dbReference>
<comment type="caution">
    <text evidence="11">The sequence shown here is derived from an EMBL/GenBank/DDBJ whole genome shotgun (WGS) entry which is preliminary data.</text>
</comment>
<dbReference type="SUPFAM" id="SSF57850">
    <property type="entry name" value="RING/U-box"/>
    <property type="match status" value="1"/>
</dbReference>
<dbReference type="SMART" id="SM00184">
    <property type="entry name" value="RING"/>
    <property type="match status" value="1"/>
</dbReference>
<dbReference type="GO" id="GO:0005634">
    <property type="term" value="C:nucleus"/>
    <property type="evidence" value="ECO:0007669"/>
    <property type="project" value="TreeGrafter"/>
</dbReference>
<dbReference type="PANTHER" id="PTHR45931">
    <property type="entry name" value="SI:CH211-59O9.10"/>
    <property type="match status" value="1"/>
</dbReference>
<dbReference type="EMBL" id="JAPEVB010000003">
    <property type="protein sequence ID" value="KAJ4390726.1"/>
    <property type="molecule type" value="Genomic_DNA"/>
</dbReference>
<dbReference type="Pfam" id="PF13639">
    <property type="entry name" value="zf-RING_2"/>
    <property type="match status" value="1"/>
</dbReference>
<dbReference type="EC" id="2.3.2.27" evidence="2"/>
<dbReference type="PROSITE" id="PS50089">
    <property type="entry name" value="ZF_RING_2"/>
    <property type="match status" value="1"/>
</dbReference>
<dbReference type="InterPro" id="IPR051834">
    <property type="entry name" value="RING_finger_E3_ligase"/>
</dbReference>
<evidence type="ECO:0000256" key="2">
    <source>
        <dbReference type="ARBA" id="ARBA00012483"/>
    </source>
</evidence>
<dbReference type="InterPro" id="IPR001841">
    <property type="entry name" value="Znf_RING"/>
</dbReference>
<feature type="compositionally biased region" description="Basic and acidic residues" evidence="9">
    <location>
        <begin position="512"/>
        <end position="524"/>
    </location>
</feature>
<evidence type="ECO:0000256" key="8">
    <source>
        <dbReference type="PROSITE-ProRule" id="PRU00175"/>
    </source>
</evidence>
<gene>
    <name evidence="11" type="ORF">N0V93_004324</name>
</gene>
<evidence type="ECO:0000256" key="7">
    <source>
        <dbReference type="ARBA" id="ARBA00022833"/>
    </source>
</evidence>
<keyword evidence="12" id="KW-1185">Reference proteome</keyword>